<evidence type="ECO:0000313" key="7">
    <source>
        <dbReference type="EMBL" id="MCT7373504.1"/>
    </source>
</evidence>
<dbReference type="CDD" id="cd06261">
    <property type="entry name" value="TM_PBP2"/>
    <property type="match status" value="1"/>
</dbReference>
<reference evidence="7 8" key="1">
    <citation type="submission" date="2022-09" db="EMBL/GenBank/DDBJ databases">
        <title>Chelativorans salina sp. nov., a novel slightly halophilic bacterium isolated from a saline lake sediment enrichment.</title>
        <authorList>
            <person name="Gao L."/>
            <person name="Fang B.-Z."/>
            <person name="Li W.-J."/>
        </authorList>
    </citation>
    <scope>NUCLEOTIDE SEQUENCE [LARGE SCALE GENOMIC DNA]</scope>
    <source>
        <strain evidence="7 8">EGI FJ00035</strain>
    </source>
</reference>
<feature type="transmembrane region" description="Helical" evidence="5">
    <location>
        <begin position="57"/>
        <end position="80"/>
    </location>
</feature>
<feature type="transmembrane region" description="Helical" evidence="5">
    <location>
        <begin position="92"/>
        <end position="115"/>
    </location>
</feature>
<evidence type="ECO:0000313" key="8">
    <source>
        <dbReference type="Proteomes" id="UP001320831"/>
    </source>
</evidence>
<comment type="subcellular location">
    <subcellularLocation>
        <location evidence="1 5">Cell membrane</location>
        <topology evidence="1 5">Multi-pass membrane protein</topology>
    </subcellularLocation>
</comment>
<keyword evidence="4 5" id="KW-0472">Membrane</keyword>
<dbReference type="RefSeq" id="WP_260899825.1">
    <property type="nucleotide sequence ID" value="NZ_JAOCZP010000001.1"/>
</dbReference>
<dbReference type="InterPro" id="IPR052730">
    <property type="entry name" value="Sugar_ABC_transporter"/>
</dbReference>
<dbReference type="InterPro" id="IPR000515">
    <property type="entry name" value="MetI-like"/>
</dbReference>
<dbReference type="Proteomes" id="UP001320831">
    <property type="component" value="Unassembled WGS sequence"/>
</dbReference>
<comment type="similarity">
    <text evidence="5">Belongs to the binding-protein-dependent transport system permease family.</text>
</comment>
<feature type="transmembrane region" description="Helical" evidence="5">
    <location>
        <begin position="147"/>
        <end position="169"/>
    </location>
</feature>
<evidence type="ECO:0000256" key="2">
    <source>
        <dbReference type="ARBA" id="ARBA00022692"/>
    </source>
</evidence>
<dbReference type="SUPFAM" id="SSF161098">
    <property type="entry name" value="MetI-like"/>
    <property type="match status" value="1"/>
</dbReference>
<dbReference type="PANTHER" id="PTHR43759">
    <property type="entry name" value="TREHALOSE TRANSPORT SYSTEM PERMEASE PROTEIN SUGA"/>
    <property type="match status" value="1"/>
</dbReference>
<sequence length="281" mass="31353">MQQRTLPYLLLLPATLFLCVFFIYPFLLVAWQAVSQDGALTLDHFRTMAGHWKFPTAFWNTMLLALAVVPVQLALALFMATLVTRMGKGRDVILYIWTIPLGISDLAAGIIWLAIFEQTGFLNSMLSGLGVVEQPVAWLGYQNKGTIFLAVVLAEIWRATAIVLVILVAGMGLIPKEYYEAAEVFGASPWKRFTRITLPLLRPSIQTALILRTILAFEVFAVVIALAGTNFPVLMGETYHWQFNLQDRHVAAAYALVILAISIAFTLVFLRTLRVPREAQP</sequence>
<dbReference type="InterPro" id="IPR035906">
    <property type="entry name" value="MetI-like_sf"/>
</dbReference>
<dbReference type="Pfam" id="PF00528">
    <property type="entry name" value="BPD_transp_1"/>
    <property type="match status" value="1"/>
</dbReference>
<dbReference type="Gene3D" id="1.10.3720.10">
    <property type="entry name" value="MetI-like"/>
    <property type="match status" value="1"/>
</dbReference>
<dbReference type="PANTHER" id="PTHR43759:SF1">
    <property type="entry name" value="GLUCOSE IMPORT SYSTEM PERMEASE PROTEIN GLCT"/>
    <property type="match status" value="1"/>
</dbReference>
<keyword evidence="2 5" id="KW-0812">Transmembrane</keyword>
<dbReference type="EMBL" id="JAOCZP010000001">
    <property type="protein sequence ID" value="MCT7373504.1"/>
    <property type="molecule type" value="Genomic_DNA"/>
</dbReference>
<comment type="caution">
    <text evidence="7">The sequence shown here is derived from an EMBL/GenBank/DDBJ whole genome shotgun (WGS) entry which is preliminary data.</text>
</comment>
<evidence type="ECO:0000256" key="5">
    <source>
        <dbReference type="RuleBase" id="RU363032"/>
    </source>
</evidence>
<gene>
    <name evidence="7" type="ORF">N5A92_00385</name>
</gene>
<feature type="transmembrane region" description="Helical" evidence="5">
    <location>
        <begin position="7"/>
        <end position="31"/>
    </location>
</feature>
<proteinExistence type="inferred from homology"/>
<accession>A0ABT2LJY8</accession>
<keyword evidence="8" id="KW-1185">Reference proteome</keyword>
<evidence type="ECO:0000256" key="4">
    <source>
        <dbReference type="ARBA" id="ARBA00023136"/>
    </source>
</evidence>
<organism evidence="7 8">
    <name type="scientific">Chelativorans salis</name>
    <dbReference type="NCBI Taxonomy" id="2978478"/>
    <lineage>
        <taxon>Bacteria</taxon>
        <taxon>Pseudomonadati</taxon>
        <taxon>Pseudomonadota</taxon>
        <taxon>Alphaproteobacteria</taxon>
        <taxon>Hyphomicrobiales</taxon>
        <taxon>Phyllobacteriaceae</taxon>
        <taxon>Chelativorans</taxon>
    </lineage>
</organism>
<feature type="transmembrane region" description="Helical" evidence="5">
    <location>
        <begin position="209"/>
        <end position="231"/>
    </location>
</feature>
<evidence type="ECO:0000256" key="3">
    <source>
        <dbReference type="ARBA" id="ARBA00022989"/>
    </source>
</evidence>
<dbReference type="PROSITE" id="PS50928">
    <property type="entry name" value="ABC_TM1"/>
    <property type="match status" value="1"/>
</dbReference>
<protein>
    <submittedName>
        <fullName evidence="7">Sugar ABC transporter permease</fullName>
    </submittedName>
</protein>
<keyword evidence="3 5" id="KW-1133">Transmembrane helix</keyword>
<evidence type="ECO:0000256" key="1">
    <source>
        <dbReference type="ARBA" id="ARBA00004651"/>
    </source>
</evidence>
<feature type="domain" description="ABC transmembrane type-1" evidence="6">
    <location>
        <begin position="58"/>
        <end position="269"/>
    </location>
</feature>
<keyword evidence="5" id="KW-0813">Transport</keyword>
<feature type="transmembrane region" description="Helical" evidence="5">
    <location>
        <begin position="251"/>
        <end position="270"/>
    </location>
</feature>
<name>A0ABT2LJY8_9HYPH</name>
<evidence type="ECO:0000259" key="6">
    <source>
        <dbReference type="PROSITE" id="PS50928"/>
    </source>
</evidence>